<evidence type="ECO:0000313" key="2">
    <source>
        <dbReference type="Proteomes" id="UP000275408"/>
    </source>
</evidence>
<sequence>MSPSRSKEKPERLSASSSILILKAKVQSDIISDQNKWCPVLDSVPLGISHPLYGLVKSFTSTQFITFQVSVETNHELFRCSVIHGPQVADTPNNSAISSASLLAPGNDGNFVCGGTEGLPTINAPVAL</sequence>
<keyword evidence="2" id="KW-1185">Reference proteome</keyword>
<accession>A0A3M6ULI9</accession>
<protein>
    <submittedName>
        <fullName evidence="1">Uncharacterized protein</fullName>
    </submittedName>
</protein>
<evidence type="ECO:0000313" key="1">
    <source>
        <dbReference type="EMBL" id="RMX54515.1"/>
    </source>
</evidence>
<reference evidence="1 2" key="1">
    <citation type="journal article" date="2018" name="Sci. Rep.">
        <title>Comparative analysis of the Pocillopora damicornis genome highlights role of immune system in coral evolution.</title>
        <authorList>
            <person name="Cunning R."/>
            <person name="Bay R.A."/>
            <person name="Gillette P."/>
            <person name="Baker A.C."/>
            <person name="Traylor-Knowles N."/>
        </authorList>
    </citation>
    <scope>NUCLEOTIDE SEQUENCE [LARGE SCALE GENOMIC DNA]</scope>
    <source>
        <strain evidence="1">RSMAS</strain>
        <tissue evidence="1">Whole animal</tissue>
    </source>
</reference>
<proteinExistence type="predicted"/>
<gene>
    <name evidence="1" type="ORF">pdam_00004612</name>
</gene>
<dbReference type="EMBL" id="RCHS01001247">
    <property type="protein sequence ID" value="RMX54515.1"/>
    <property type="molecule type" value="Genomic_DNA"/>
</dbReference>
<dbReference type="Proteomes" id="UP000275408">
    <property type="component" value="Unassembled WGS sequence"/>
</dbReference>
<name>A0A3M6ULI9_POCDA</name>
<dbReference type="AlphaFoldDB" id="A0A3M6ULI9"/>
<comment type="caution">
    <text evidence="1">The sequence shown here is derived from an EMBL/GenBank/DDBJ whole genome shotgun (WGS) entry which is preliminary data.</text>
</comment>
<organism evidence="1 2">
    <name type="scientific">Pocillopora damicornis</name>
    <name type="common">Cauliflower coral</name>
    <name type="synonym">Millepora damicornis</name>
    <dbReference type="NCBI Taxonomy" id="46731"/>
    <lineage>
        <taxon>Eukaryota</taxon>
        <taxon>Metazoa</taxon>
        <taxon>Cnidaria</taxon>
        <taxon>Anthozoa</taxon>
        <taxon>Hexacorallia</taxon>
        <taxon>Scleractinia</taxon>
        <taxon>Astrocoeniina</taxon>
        <taxon>Pocilloporidae</taxon>
        <taxon>Pocillopora</taxon>
    </lineage>
</organism>